<dbReference type="Proteomes" id="UP001327560">
    <property type="component" value="Chromosome 1"/>
</dbReference>
<keyword evidence="2" id="KW-1185">Reference proteome</keyword>
<reference evidence="1 2" key="1">
    <citation type="submission" date="2023-10" db="EMBL/GenBank/DDBJ databases">
        <title>Chromosome-scale genome assembly provides insights into flower coloration mechanisms of Canna indica.</title>
        <authorList>
            <person name="Li C."/>
        </authorList>
    </citation>
    <scope>NUCLEOTIDE SEQUENCE [LARGE SCALE GENOMIC DNA]</scope>
    <source>
        <tissue evidence="1">Flower</tissue>
    </source>
</reference>
<organism evidence="1 2">
    <name type="scientific">Canna indica</name>
    <name type="common">Indian-shot</name>
    <dbReference type="NCBI Taxonomy" id="4628"/>
    <lineage>
        <taxon>Eukaryota</taxon>
        <taxon>Viridiplantae</taxon>
        <taxon>Streptophyta</taxon>
        <taxon>Embryophyta</taxon>
        <taxon>Tracheophyta</taxon>
        <taxon>Spermatophyta</taxon>
        <taxon>Magnoliopsida</taxon>
        <taxon>Liliopsida</taxon>
        <taxon>Zingiberales</taxon>
        <taxon>Cannaceae</taxon>
        <taxon>Canna</taxon>
    </lineage>
</organism>
<protein>
    <submittedName>
        <fullName evidence="1">Uncharacterized protein</fullName>
    </submittedName>
</protein>
<dbReference type="InterPro" id="IPR010471">
    <property type="entry name" value="DUF1068"/>
</dbReference>
<gene>
    <name evidence="1" type="ORF">Cni_G02733</name>
</gene>
<sequence>MLSASRPSGACIKCLLVTFAVASALYVSGPALFWKFQKGFVVAQALSSSATSSNCPPCVCDCPPPLSLDAIAPGLSNLSITDCGKNDSEIGQEMQKQFVELLTEELKLQQVVAEEKARHMNSTLIDAKKSASQYQKEAQKCIAATEICEAARERAEAALRKETKITDLWEQRARQLGWAS</sequence>
<dbReference type="AlphaFoldDB" id="A0AAQ3JSI1"/>
<dbReference type="Pfam" id="PF06364">
    <property type="entry name" value="DUF1068"/>
    <property type="match status" value="1"/>
</dbReference>
<dbReference type="EMBL" id="CP136890">
    <property type="protein sequence ID" value="WOK94031.1"/>
    <property type="molecule type" value="Genomic_DNA"/>
</dbReference>
<name>A0AAQ3JSI1_9LILI</name>
<dbReference type="PANTHER" id="PTHR32254:SF3">
    <property type="entry name" value="EXPRESSED PROTEIN-RELATED"/>
    <property type="match status" value="1"/>
</dbReference>
<evidence type="ECO:0000313" key="2">
    <source>
        <dbReference type="Proteomes" id="UP001327560"/>
    </source>
</evidence>
<accession>A0AAQ3JSI1</accession>
<proteinExistence type="predicted"/>
<dbReference type="PANTHER" id="PTHR32254">
    <property type="entry name" value="EXPRESSED PROTEIN"/>
    <property type="match status" value="1"/>
</dbReference>
<evidence type="ECO:0000313" key="1">
    <source>
        <dbReference type="EMBL" id="WOK94031.1"/>
    </source>
</evidence>